<dbReference type="InParanoid" id="A0A067PL91"/>
<comment type="cofactor">
    <cofactor evidence="1">
        <name>FAD</name>
        <dbReference type="ChEBI" id="CHEBI:57692"/>
    </cofactor>
</comment>
<feature type="domain" description="FAD-binding" evidence="6">
    <location>
        <begin position="5"/>
        <end position="352"/>
    </location>
</feature>
<dbReference type="InterPro" id="IPR050641">
    <property type="entry name" value="RIFMO-like"/>
</dbReference>
<dbReference type="HOGENOM" id="CLU_009665_20_3_1"/>
<organism evidence="7 8">
    <name type="scientific">Jaapia argillacea MUCL 33604</name>
    <dbReference type="NCBI Taxonomy" id="933084"/>
    <lineage>
        <taxon>Eukaryota</taxon>
        <taxon>Fungi</taxon>
        <taxon>Dikarya</taxon>
        <taxon>Basidiomycota</taxon>
        <taxon>Agaricomycotina</taxon>
        <taxon>Agaricomycetes</taxon>
        <taxon>Agaricomycetidae</taxon>
        <taxon>Jaapiales</taxon>
        <taxon>Jaapiaceae</taxon>
        <taxon>Jaapia</taxon>
    </lineage>
</organism>
<dbReference type="AlphaFoldDB" id="A0A067PL91"/>
<dbReference type="SUPFAM" id="SSF51905">
    <property type="entry name" value="FAD/NAD(P)-binding domain"/>
    <property type="match status" value="1"/>
</dbReference>
<dbReference type="PRINTS" id="PR00420">
    <property type="entry name" value="RNGMNOXGNASE"/>
</dbReference>
<evidence type="ECO:0000256" key="2">
    <source>
        <dbReference type="ARBA" id="ARBA00007801"/>
    </source>
</evidence>
<dbReference type="EMBL" id="KL197728">
    <property type="protein sequence ID" value="KDQ54600.1"/>
    <property type="molecule type" value="Genomic_DNA"/>
</dbReference>
<accession>A0A067PL91</accession>
<dbReference type="InterPro" id="IPR036188">
    <property type="entry name" value="FAD/NAD-bd_sf"/>
</dbReference>
<proteinExistence type="inferred from homology"/>
<dbReference type="PANTHER" id="PTHR43004">
    <property type="entry name" value="TRK SYSTEM POTASSIUM UPTAKE PROTEIN"/>
    <property type="match status" value="1"/>
</dbReference>
<evidence type="ECO:0000259" key="6">
    <source>
        <dbReference type="Pfam" id="PF01494"/>
    </source>
</evidence>
<sequence>MSTGPVLISGAGPSGLVLALALRKNGIDVRIIDKEPSPRLGERGAGVSPRSLELHKILGTFDDVNRLSGPIKTKRDYDPLDGHKIASEYVIPTNEPTIGIPYAKPVMLGQNHHERILRAHLEALGTQVEFGSELRGFTQSADSVSVEIVRHVDGKEVVEQSEVAWLVGCDGARSVVRKTLGLSFLGETKDDREMLIGDIKVKGEARQYWERWGDPTKKAVVTRPSSQDADILSFIIGGKIDIPKLLANPNLVRDEFYEISGRQDIVLGEVVWISKYRPNIRMVDKLRVGRVFVAGDAAHCHSPTGGQGLNSSIQDSFNLGWKLALVQKGYAPASLLDSYGEERLPIIAEMLNKTTELLKIVFNRKTGPDTSENKLRKAMTQLGVNYRGSSIVYNEGVERDPATLASAYNKESETAAQPGDRAPEAPVLVDVSNTGTQASLFDIFSPSVHSVLVFAGNGTRSSSSDTLQNLSGVIARQPKGAVRGVLIVSPESGSQGAAACTQANGMFEQVFVDRDGHAHAGYHVPVSGEVSVVVVRPDGFIGARAHSATGVEQYFGRIFLSDSE</sequence>
<dbReference type="InterPro" id="IPR002938">
    <property type="entry name" value="FAD-bd"/>
</dbReference>
<keyword evidence="3" id="KW-0285">Flavoprotein</keyword>
<keyword evidence="5" id="KW-0560">Oxidoreductase</keyword>
<dbReference type="Gene3D" id="3.50.50.60">
    <property type="entry name" value="FAD/NAD(P)-binding domain"/>
    <property type="match status" value="1"/>
</dbReference>
<dbReference type="InterPro" id="IPR038220">
    <property type="entry name" value="PHOX_C_sf"/>
</dbReference>
<protein>
    <recommendedName>
        <fullName evidence="6">FAD-binding domain-containing protein</fullName>
    </recommendedName>
</protein>
<dbReference type="GO" id="GO:0071949">
    <property type="term" value="F:FAD binding"/>
    <property type="evidence" value="ECO:0007669"/>
    <property type="project" value="InterPro"/>
</dbReference>
<evidence type="ECO:0000313" key="8">
    <source>
        <dbReference type="Proteomes" id="UP000027265"/>
    </source>
</evidence>
<dbReference type="Gene3D" id="3.30.70.2450">
    <property type="match status" value="1"/>
</dbReference>
<dbReference type="Proteomes" id="UP000027265">
    <property type="component" value="Unassembled WGS sequence"/>
</dbReference>
<name>A0A067PL91_9AGAM</name>
<reference evidence="8" key="1">
    <citation type="journal article" date="2014" name="Proc. Natl. Acad. Sci. U.S.A.">
        <title>Extensive sampling of basidiomycete genomes demonstrates inadequacy of the white-rot/brown-rot paradigm for wood decay fungi.</title>
        <authorList>
            <person name="Riley R."/>
            <person name="Salamov A.A."/>
            <person name="Brown D.W."/>
            <person name="Nagy L.G."/>
            <person name="Floudas D."/>
            <person name="Held B.W."/>
            <person name="Levasseur A."/>
            <person name="Lombard V."/>
            <person name="Morin E."/>
            <person name="Otillar R."/>
            <person name="Lindquist E.A."/>
            <person name="Sun H."/>
            <person name="LaButti K.M."/>
            <person name="Schmutz J."/>
            <person name="Jabbour D."/>
            <person name="Luo H."/>
            <person name="Baker S.E."/>
            <person name="Pisabarro A.G."/>
            <person name="Walton J.D."/>
            <person name="Blanchette R.A."/>
            <person name="Henrissat B."/>
            <person name="Martin F."/>
            <person name="Cullen D."/>
            <person name="Hibbett D.S."/>
            <person name="Grigoriev I.V."/>
        </authorList>
    </citation>
    <scope>NUCLEOTIDE SEQUENCE [LARGE SCALE GENOMIC DNA]</scope>
    <source>
        <strain evidence="8">MUCL 33604</strain>
    </source>
</reference>
<dbReference type="GO" id="GO:0016709">
    <property type="term" value="F:oxidoreductase activity, acting on paired donors, with incorporation or reduction of molecular oxygen, NAD(P)H as one donor, and incorporation of one atom of oxygen"/>
    <property type="evidence" value="ECO:0007669"/>
    <property type="project" value="UniProtKB-ARBA"/>
</dbReference>
<dbReference type="OrthoDB" id="2690153at2759"/>
<dbReference type="STRING" id="933084.A0A067PL91"/>
<dbReference type="SUPFAM" id="SSF52833">
    <property type="entry name" value="Thioredoxin-like"/>
    <property type="match status" value="1"/>
</dbReference>
<evidence type="ECO:0000256" key="3">
    <source>
        <dbReference type="ARBA" id="ARBA00022630"/>
    </source>
</evidence>
<dbReference type="InterPro" id="IPR036249">
    <property type="entry name" value="Thioredoxin-like_sf"/>
</dbReference>
<keyword evidence="8" id="KW-1185">Reference proteome</keyword>
<dbReference type="Pfam" id="PF01494">
    <property type="entry name" value="FAD_binding_3"/>
    <property type="match status" value="1"/>
</dbReference>
<dbReference type="Gene3D" id="3.40.30.20">
    <property type="match status" value="1"/>
</dbReference>
<comment type="similarity">
    <text evidence="2">Belongs to the PheA/TfdB FAD monooxygenase family.</text>
</comment>
<evidence type="ECO:0000313" key="7">
    <source>
        <dbReference type="EMBL" id="KDQ54600.1"/>
    </source>
</evidence>
<keyword evidence="4" id="KW-0274">FAD</keyword>
<gene>
    <name evidence="7" type="ORF">JAAARDRAFT_196509</name>
</gene>
<dbReference type="PANTHER" id="PTHR43004:SF19">
    <property type="entry name" value="BINDING MONOOXYGENASE, PUTATIVE (JCVI)-RELATED"/>
    <property type="match status" value="1"/>
</dbReference>
<evidence type="ECO:0000256" key="5">
    <source>
        <dbReference type="ARBA" id="ARBA00023002"/>
    </source>
</evidence>
<evidence type="ECO:0000256" key="4">
    <source>
        <dbReference type="ARBA" id="ARBA00022827"/>
    </source>
</evidence>
<evidence type="ECO:0000256" key="1">
    <source>
        <dbReference type="ARBA" id="ARBA00001974"/>
    </source>
</evidence>